<dbReference type="EMBL" id="NBCO01000056">
    <property type="protein sequence ID" value="ORC83814.1"/>
    <property type="molecule type" value="Genomic_DNA"/>
</dbReference>
<comment type="caution">
    <text evidence="3">The sequence shown here is derived from an EMBL/GenBank/DDBJ whole genome shotgun (WGS) entry which is preliminary data.</text>
</comment>
<organism evidence="3 4">
    <name type="scientific">Trypanosoma theileri</name>
    <dbReference type="NCBI Taxonomy" id="67003"/>
    <lineage>
        <taxon>Eukaryota</taxon>
        <taxon>Discoba</taxon>
        <taxon>Euglenozoa</taxon>
        <taxon>Kinetoplastea</taxon>
        <taxon>Metakinetoplastina</taxon>
        <taxon>Trypanosomatida</taxon>
        <taxon>Trypanosomatidae</taxon>
        <taxon>Trypanosoma</taxon>
    </lineage>
</organism>
<sequence>MMSRVLCFLALVLGVVSLCVTAEASSESVPLPTGGKCPEGYSPSADGENCSRTPSPPAILPPPPPPPPPPLPQQPGGKPCTSDDTIPQCSTSGSEDEAARPDCETSTESETCNTKEPKKEDSCRGGSSDTHCTHSLQEPGRTTPNPGDEHLVRGTPDPIGASGEQGESADGEAVSGVVSSSSEPPNNAVAPSSTTSAAPALAEGSETAPTGDSHNGDSVLSESGATKTSPKNSDSGSDGGSETTLTENGGTSAEGSTSTGITGDVGNTENTDATTTTTTTTTTLPPELTNNKKGDADSSSSIRSSVWVRVPLLIVVTLACILVY</sequence>
<dbReference type="AlphaFoldDB" id="A0A1X0NGA9"/>
<accession>A0A1X0NGA9</accession>
<dbReference type="Proteomes" id="UP000192257">
    <property type="component" value="Unassembled WGS sequence"/>
</dbReference>
<dbReference type="RefSeq" id="XP_028877880.1">
    <property type="nucleotide sequence ID" value="XM_029030822.1"/>
</dbReference>
<feature type="chain" id="PRO_5013343865" evidence="2">
    <location>
        <begin position="18"/>
        <end position="324"/>
    </location>
</feature>
<feature type="compositionally biased region" description="Polar residues" evidence="1">
    <location>
        <begin position="207"/>
        <end position="232"/>
    </location>
</feature>
<feature type="compositionally biased region" description="Low complexity" evidence="1">
    <location>
        <begin position="246"/>
        <end position="289"/>
    </location>
</feature>
<keyword evidence="4" id="KW-1185">Reference proteome</keyword>
<feature type="compositionally biased region" description="Pro residues" evidence="1">
    <location>
        <begin position="54"/>
        <end position="73"/>
    </location>
</feature>
<dbReference type="VEuPathDB" id="TriTrypDB:TM35_000561120"/>
<evidence type="ECO:0000313" key="4">
    <source>
        <dbReference type="Proteomes" id="UP000192257"/>
    </source>
</evidence>
<reference evidence="3 4" key="1">
    <citation type="submission" date="2017-03" db="EMBL/GenBank/DDBJ databases">
        <title>An alternative strategy for trypanosome survival in the mammalian bloodstream revealed through genome and transcriptome analysis of the ubiquitous bovine parasite Trypanosoma (Megatrypanum) theileri.</title>
        <authorList>
            <person name="Kelly S."/>
            <person name="Ivens A."/>
            <person name="Mott A."/>
            <person name="O'Neill E."/>
            <person name="Emms D."/>
            <person name="Macleod O."/>
            <person name="Voorheis P."/>
            <person name="Matthews J."/>
            <person name="Matthews K."/>
            <person name="Carrington M."/>
        </authorList>
    </citation>
    <scope>NUCLEOTIDE SEQUENCE [LARGE SCALE GENOMIC DNA]</scope>
    <source>
        <strain evidence="3">Edinburgh</strain>
    </source>
</reference>
<feature type="compositionally biased region" description="Low complexity" evidence="1">
    <location>
        <begin position="171"/>
        <end position="202"/>
    </location>
</feature>
<gene>
    <name evidence="3" type="ORF">TM35_000561120</name>
</gene>
<protein>
    <submittedName>
        <fullName evidence="3">Uncharacterized protein</fullName>
    </submittedName>
</protein>
<feature type="compositionally biased region" description="Basic and acidic residues" evidence="1">
    <location>
        <begin position="113"/>
        <end position="123"/>
    </location>
</feature>
<feature type="region of interest" description="Disordered" evidence="1">
    <location>
        <begin position="25"/>
        <end position="302"/>
    </location>
</feature>
<proteinExistence type="predicted"/>
<keyword evidence="2" id="KW-0732">Signal</keyword>
<evidence type="ECO:0000256" key="1">
    <source>
        <dbReference type="SAM" id="MobiDB-lite"/>
    </source>
</evidence>
<evidence type="ECO:0000313" key="3">
    <source>
        <dbReference type="EMBL" id="ORC83814.1"/>
    </source>
</evidence>
<feature type="signal peptide" evidence="2">
    <location>
        <begin position="1"/>
        <end position="17"/>
    </location>
</feature>
<name>A0A1X0NGA9_9TRYP</name>
<feature type="compositionally biased region" description="Polar residues" evidence="1">
    <location>
        <begin position="125"/>
        <end position="145"/>
    </location>
</feature>
<evidence type="ECO:0000256" key="2">
    <source>
        <dbReference type="SAM" id="SignalP"/>
    </source>
</evidence>
<dbReference type="GeneID" id="39990602"/>
<feature type="compositionally biased region" description="Polar residues" evidence="1">
    <location>
        <begin position="82"/>
        <end position="93"/>
    </location>
</feature>